<evidence type="ECO:0000259" key="14">
    <source>
        <dbReference type="PROSITE" id="PS51846"/>
    </source>
</evidence>
<dbReference type="GO" id="GO:0005886">
    <property type="term" value="C:plasma membrane"/>
    <property type="evidence" value="ECO:0007669"/>
    <property type="project" value="UniProtKB-SubCell"/>
</dbReference>
<dbReference type="PANTHER" id="PTHR43099">
    <property type="entry name" value="UPF0053 PROTEIN YRKA"/>
    <property type="match status" value="1"/>
</dbReference>
<dbReference type="GO" id="GO:0050660">
    <property type="term" value="F:flavin adenine dinucleotide binding"/>
    <property type="evidence" value="ECO:0007669"/>
    <property type="project" value="InterPro"/>
</dbReference>
<evidence type="ECO:0000256" key="1">
    <source>
        <dbReference type="ARBA" id="ARBA00004651"/>
    </source>
</evidence>
<dbReference type="InterPro" id="IPR036318">
    <property type="entry name" value="FAD-bd_PCMH-like_sf"/>
</dbReference>
<dbReference type="SUPFAM" id="SSF56176">
    <property type="entry name" value="FAD-binding/transporter-associated domain-like"/>
    <property type="match status" value="1"/>
</dbReference>
<accession>A0A1T4R9X3</accession>
<protein>
    <submittedName>
        <fullName evidence="15">Putative hemolysin</fullName>
    </submittedName>
</protein>
<dbReference type="Pfam" id="PF00571">
    <property type="entry name" value="CBS"/>
    <property type="match status" value="2"/>
</dbReference>
<dbReference type="Proteomes" id="UP000190637">
    <property type="component" value="Unassembled WGS sequence"/>
</dbReference>
<organism evidence="15 16">
    <name type="scientific">Marinactinospora thermotolerans DSM 45154</name>
    <dbReference type="NCBI Taxonomy" id="1122192"/>
    <lineage>
        <taxon>Bacteria</taxon>
        <taxon>Bacillati</taxon>
        <taxon>Actinomycetota</taxon>
        <taxon>Actinomycetes</taxon>
        <taxon>Streptosporangiales</taxon>
        <taxon>Nocardiopsidaceae</taxon>
        <taxon>Marinactinospora</taxon>
    </lineage>
</organism>
<feature type="transmembrane region" description="Helical" evidence="12">
    <location>
        <begin position="183"/>
        <end position="207"/>
    </location>
</feature>
<dbReference type="InterPro" id="IPR051676">
    <property type="entry name" value="UPF0053_domain"/>
</dbReference>
<comment type="similarity">
    <text evidence="2">Belongs to the UPF0053 family.</text>
</comment>
<evidence type="ECO:0000313" key="15">
    <source>
        <dbReference type="EMBL" id="SKA12725.1"/>
    </source>
</evidence>
<reference evidence="15 16" key="1">
    <citation type="submission" date="2017-02" db="EMBL/GenBank/DDBJ databases">
        <authorList>
            <person name="Peterson S.W."/>
        </authorList>
    </citation>
    <scope>NUCLEOTIDE SEQUENCE [LARGE SCALE GENOMIC DNA]</scope>
    <source>
        <strain evidence="15 16">DSM 45154</strain>
    </source>
</reference>
<keyword evidence="3" id="KW-1003">Cell membrane</keyword>
<keyword evidence="7 9" id="KW-0129">CBS domain</keyword>
<evidence type="ECO:0000256" key="11">
    <source>
        <dbReference type="SAM" id="MobiDB-lite"/>
    </source>
</evidence>
<dbReference type="AlphaFoldDB" id="A0A1T4R9X3"/>
<dbReference type="SUPFAM" id="SSF109854">
    <property type="entry name" value="DinB/YfiT-like putative metalloenzymes"/>
    <property type="match status" value="1"/>
</dbReference>
<evidence type="ECO:0000256" key="5">
    <source>
        <dbReference type="ARBA" id="ARBA00022737"/>
    </source>
</evidence>
<name>A0A1T4R9X3_9ACTN</name>
<dbReference type="Gene3D" id="3.30.465.10">
    <property type="match status" value="1"/>
</dbReference>
<dbReference type="SUPFAM" id="SSF54631">
    <property type="entry name" value="CBS-domain pair"/>
    <property type="match status" value="1"/>
</dbReference>
<proteinExistence type="inferred from homology"/>
<evidence type="ECO:0000256" key="8">
    <source>
        <dbReference type="ARBA" id="ARBA00023136"/>
    </source>
</evidence>
<evidence type="ECO:0000256" key="3">
    <source>
        <dbReference type="ARBA" id="ARBA00022475"/>
    </source>
</evidence>
<keyword evidence="5" id="KW-0677">Repeat</keyword>
<comment type="subcellular location">
    <subcellularLocation>
        <location evidence="1">Cell membrane</location>
        <topology evidence="1">Multi-pass membrane protein</topology>
    </subcellularLocation>
</comment>
<evidence type="ECO:0000256" key="12">
    <source>
        <dbReference type="SAM" id="Phobius"/>
    </source>
</evidence>
<feature type="region of interest" description="Disordered" evidence="11">
    <location>
        <begin position="50"/>
        <end position="72"/>
    </location>
</feature>
<feature type="transmembrane region" description="Helical" evidence="12">
    <location>
        <begin position="98"/>
        <end position="121"/>
    </location>
</feature>
<evidence type="ECO:0000256" key="7">
    <source>
        <dbReference type="ARBA" id="ARBA00023122"/>
    </source>
</evidence>
<dbReference type="InterPro" id="IPR016169">
    <property type="entry name" value="FAD-bd_PCMH_sub2"/>
</dbReference>
<evidence type="ECO:0000256" key="2">
    <source>
        <dbReference type="ARBA" id="ARBA00006337"/>
    </source>
</evidence>
<dbReference type="InterPro" id="IPR002550">
    <property type="entry name" value="CNNM"/>
</dbReference>
<feature type="domain" description="CNNM transmembrane" evidence="14">
    <location>
        <begin position="90"/>
        <end position="286"/>
    </location>
</feature>
<dbReference type="PROSITE" id="PS51371">
    <property type="entry name" value="CBS"/>
    <property type="match status" value="1"/>
</dbReference>
<evidence type="ECO:0000259" key="13">
    <source>
        <dbReference type="PROSITE" id="PS51371"/>
    </source>
</evidence>
<evidence type="ECO:0000256" key="10">
    <source>
        <dbReference type="PROSITE-ProRule" id="PRU01193"/>
    </source>
</evidence>
<gene>
    <name evidence="15" type="ORF">SAMN02745673_02639</name>
</gene>
<dbReference type="OrthoDB" id="110231at2"/>
<dbReference type="SMART" id="SM01091">
    <property type="entry name" value="CorC_HlyC"/>
    <property type="match status" value="1"/>
</dbReference>
<feature type="transmembrane region" description="Helical" evidence="12">
    <location>
        <begin position="149"/>
        <end position="177"/>
    </location>
</feature>
<dbReference type="PANTHER" id="PTHR43099:SF5">
    <property type="entry name" value="HLYC_CORC FAMILY TRANSPORTER"/>
    <property type="match status" value="1"/>
</dbReference>
<evidence type="ECO:0000256" key="6">
    <source>
        <dbReference type="ARBA" id="ARBA00022989"/>
    </source>
</evidence>
<keyword evidence="8 10" id="KW-0472">Membrane</keyword>
<evidence type="ECO:0000256" key="9">
    <source>
        <dbReference type="PROSITE-ProRule" id="PRU00703"/>
    </source>
</evidence>
<keyword evidence="6 10" id="KW-1133">Transmembrane helix</keyword>
<sequence length="526" mass="55863">MSAGRVPDHTGIAWSGETVPLRWVLLRMSLENAHHTEQVDVVRELLDVGTGDHRPGRAGSRPHSSRSSVKRVASGKIPDFPVLTVGVRVPMESYGVQIGLVLVLVVLNAAFAGSEIALITLREGQLKRLEEQGAGGRLVARLARDPNRFLATIQIGITLAGFLASATAAVALAQPLIEPLSGVLGAAASPAAIVLVTIVLTFVTLVFGELAPKRIAMQRAETWALLAARPLNLLAAISRPAVWLLSVSTDLVVRLTGGDPKANRDEVTEEELRDLISTQSGLAPEQRTILSGAFEITDRRLRQVLVPRRDVDALPAALPADEAVRVLAERGHSRAPVVADDDLDDIVGVVHWSDLLRGSGSVGELARVPLLLPDSLPVSLALQRMTAEHQQLAFVIGEVGSTQGIVTLEDLLEEIVGDIYDETDSDIRTVTRLDDGAILMPGTFPVHDLDDLDIAFADAPEGDYVTIAGLLIARLGHIPTEPGERVDLGGWTATVSATDGRAITEVRLVPVEASSRGAGEVGADKG</sequence>
<dbReference type="Pfam" id="PF01595">
    <property type="entry name" value="CNNM"/>
    <property type="match status" value="1"/>
</dbReference>
<evidence type="ECO:0000313" key="16">
    <source>
        <dbReference type="Proteomes" id="UP000190637"/>
    </source>
</evidence>
<dbReference type="InterPro" id="IPR034660">
    <property type="entry name" value="DinB/YfiT-like"/>
</dbReference>
<evidence type="ECO:0000256" key="4">
    <source>
        <dbReference type="ARBA" id="ARBA00022692"/>
    </source>
</evidence>
<dbReference type="InterPro" id="IPR044751">
    <property type="entry name" value="Ion_transp-like_CBS"/>
</dbReference>
<dbReference type="Pfam" id="PF03471">
    <property type="entry name" value="CorC_HlyC"/>
    <property type="match status" value="1"/>
</dbReference>
<dbReference type="Gene3D" id="3.10.580.10">
    <property type="entry name" value="CBS-domain"/>
    <property type="match status" value="1"/>
</dbReference>
<dbReference type="STRING" id="1122192.SAMN02745673_02639"/>
<dbReference type="PROSITE" id="PS51846">
    <property type="entry name" value="CNNM"/>
    <property type="match status" value="1"/>
</dbReference>
<keyword evidence="4 10" id="KW-0812">Transmembrane</keyword>
<keyword evidence="16" id="KW-1185">Reference proteome</keyword>
<dbReference type="InterPro" id="IPR000644">
    <property type="entry name" value="CBS_dom"/>
</dbReference>
<dbReference type="EMBL" id="FUWS01000006">
    <property type="protein sequence ID" value="SKA12725.1"/>
    <property type="molecule type" value="Genomic_DNA"/>
</dbReference>
<feature type="domain" description="CBS" evidence="13">
    <location>
        <begin position="307"/>
        <end position="367"/>
    </location>
</feature>
<dbReference type="InterPro" id="IPR046342">
    <property type="entry name" value="CBS_dom_sf"/>
</dbReference>
<dbReference type="CDD" id="cd04590">
    <property type="entry name" value="CBS_pair_CorC_HlyC_assoc"/>
    <property type="match status" value="1"/>
</dbReference>
<dbReference type="InterPro" id="IPR005170">
    <property type="entry name" value="Transptr-assoc_dom"/>
</dbReference>